<comment type="caution">
    <text evidence="3">The sequence shown here is derived from an EMBL/GenBank/DDBJ whole genome shotgun (WGS) entry which is preliminary data.</text>
</comment>
<dbReference type="InterPro" id="IPR011059">
    <property type="entry name" value="Metal-dep_hydrolase_composite"/>
</dbReference>
<feature type="signal peptide" evidence="1">
    <location>
        <begin position="1"/>
        <end position="24"/>
    </location>
</feature>
<dbReference type="PANTHER" id="PTHR43135:SF3">
    <property type="entry name" value="ALPHA-D-RIBOSE 1-METHYLPHOSPHONATE 5-TRIPHOSPHATE DIPHOSPHATASE"/>
    <property type="match status" value="1"/>
</dbReference>
<feature type="domain" description="Amidohydrolase-related" evidence="2">
    <location>
        <begin position="89"/>
        <end position="422"/>
    </location>
</feature>
<dbReference type="RefSeq" id="WP_344979169.1">
    <property type="nucleotide sequence ID" value="NZ_BAAAVI010000061.1"/>
</dbReference>
<keyword evidence="4" id="KW-1185">Reference proteome</keyword>
<feature type="chain" id="PRO_5047398616" evidence="1">
    <location>
        <begin position="25"/>
        <end position="447"/>
    </location>
</feature>
<dbReference type="Pfam" id="PF01979">
    <property type="entry name" value="Amidohydro_1"/>
    <property type="match status" value="1"/>
</dbReference>
<dbReference type="InterPro" id="IPR051781">
    <property type="entry name" value="Metallo-dep_Hydrolase"/>
</dbReference>
<evidence type="ECO:0000259" key="2">
    <source>
        <dbReference type="Pfam" id="PF01979"/>
    </source>
</evidence>
<evidence type="ECO:0000313" key="3">
    <source>
        <dbReference type="EMBL" id="GAA2898064.1"/>
    </source>
</evidence>
<dbReference type="InterPro" id="IPR006680">
    <property type="entry name" value="Amidohydro-rel"/>
</dbReference>
<dbReference type="Gene3D" id="2.30.40.10">
    <property type="entry name" value="Urease, subunit C, domain 1"/>
    <property type="match status" value="1"/>
</dbReference>
<sequence length="447" mass="46555">MGTRAIRAIGVPTLLALGAGVVFATGSAADSSGQAKVLFDDVRVFDGKRVLAEADVLVEGDRIRKVEAGGEITPPGGATVVDGEGRTLLPGLLDAHGHMLTVRDMKDALLYGVTTVVSVGENPGVRDYVTCAGPETDRADMIISGAFATVAGSHGTEYPPEVFGDVPVLSNVSEVPGWVQARVDEGAHHIKVIVEDLSMFQETPTPKLPIDILEAVVVEAHAAGLKVVAHATKAADAKAALAAGVDGFAHAPVDPIDQEFVDMMLDRDAFMTPTLDVWRAADGLALGVDELSDPRIAPWLSPAGQALMSAAFPPEFGARWDYGSVKSNLAQLRAAGVPILAGTDAGNPGVPNGAGMHREMEMLVDAGMSPPQALRSATYQVAETYGLRDRGGIQQGKLADLLLVNGDPTVTILDSRDIAGIWRLGTRVDRADLLDQAGAGTDPTCAP</sequence>
<reference evidence="4" key="1">
    <citation type="journal article" date="2019" name="Int. J. Syst. Evol. Microbiol.">
        <title>The Global Catalogue of Microorganisms (GCM) 10K type strain sequencing project: providing services to taxonomists for standard genome sequencing and annotation.</title>
        <authorList>
            <consortium name="The Broad Institute Genomics Platform"/>
            <consortium name="The Broad Institute Genome Sequencing Center for Infectious Disease"/>
            <person name="Wu L."/>
            <person name="Ma J."/>
        </authorList>
    </citation>
    <scope>NUCLEOTIDE SEQUENCE [LARGE SCALE GENOMIC DNA]</scope>
    <source>
        <strain evidence="4">JCM 6242</strain>
    </source>
</reference>
<proteinExistence type="predicted"/>
<protein>
    <submittedName>
        <fullName evidence="3">Amidohydrolase family protein</fullName>
    </submittedName>
</protein>
<dbReference type="InterPro" id="IPR032466">
    <property type="entry name" value="Metal_Hydrolase"/>
</dbReference>
<dbReference type="Proteomes" id="UP001500831">
    <property type="component" value="Unassembled WGS sequence"/>
</dbReference>
<gene>
    <name evidence="3" type="ORF">GCM10010517_63120</name>
</gene>
<organism evidence="3 4">
    <name type="scientific">Streptosporangium fragile</name>
    <dbReference type="NCBI Taxonomy" id="46186"/>
    <lineage>
        <taxon>Bacteria</taxon>
        <taxon>Bacillati</taxon>
        <taxon>Actinomycetota</taxon>
        <taxon>Actinomycetes</taxon>
        <taxon>Streptosporangiales</taxon>
        <taxon>Streptosporangiaceae</taxon>
        <taxon>Streptosporangium</taxon>
    </lineage>
</organism>
<dbReference type="EMBL" id="BAAAVI010000061">
    <property type="protein sequence ID" value="GAA2898064.1"/>
    <property type="molecule type" value="Genomic_DNA"/>
</dbReference>
<dbReference type="Gene3D" id="3.30.110.90">
    <property type="entry name" value="Amidohydrolase"/>
    <property type="match status" value="1"/>
</dbReference>
<dbReference type="SUPFAM" id="SSF51338">
    <property type="entry name" value="Composite domain of metallo-dependent hydrolases"/>
    <property type="match status" value="1"/>
</dbReference>
<evidence type="ECO:0000256" key="1">
    <source>
        <dbReference type="SAM" id="SignalP"/>
    </source>
</evidence>
<dbReference type="Gene3D" id="3.40.50.10910">
    <property type="entry name" value="Amidohydrolase"/>
    <property type="match status" value="1"/>
</dbReference>
<dbReference type="SUPFAM" id="SSF51556">
    <property type="entry name" value="Metallo-dependent hydrolases"/>
    <property type="match status" value="1"/>
</dbReference>
<dbReference type="Gene3D" id="1.20.58.520">
    <property type="entry name" value="Amidohydrolase"/>
    <property type="match status" value="1"/>
</dbReference>
<dbReference type="PANTHER" id="PTHR43135">
    <property type="entry name" value="ALPHA-D-RIBOSE 1-METHYLPHOSPHONATE 5-TRIPHOSPHATE DIPHOSPHATASE"/>
    <property type="match status" value="1"/>
</dbReference>
<name>A0ABP6IM02_9ACTN</name>
<keyword evidence="1" id="KW-0732">Signal</keyword>
<accession>A0ABP6IM02</accession>
<evidence type="ECO:0000313" key="4">
    <source>
        <dbReference type="Proteomes" id="UP001500831"/>
    </source>
</evidence>